<name>A0ABW1E9U0_9BACT</name>
<keyword evidence="1" id="KW-0812">Transmembrane</keyword>
<keyword evidence="1" id="KW-0472">Membrane</keyword>
<evidence type="ECO:0000256" key="1">
    <source>
        <dbReference type="SAM" id="Phobius"/>
    </source>
</evidence>
<reference evidence="3" key="1">
    <citation type="journal article" date="2019" name="Int. J. Syst. Evol. Microbiol.">
        <title>The Global Catalogue of Microorganisms (GCM) 10K type strain sequencing project: providing services to taxonomists for standard genome sequencing and annotation.</title>
        <authorList>
            <consortium name="The Broad Institute Genomics Platform"/>
            <consortium name="The Broad Institute Genome Sequencing Center for Infectious Disease"/>
            <person name="Wu L."/>
            <person name="Ma J."/>
        </authorList>
    </citation>
    <scope>NUCLEOTIDE SEQUENCE [LARGE SCALE GENOMIC DNA]</scope>
    <source>
        <strain evidence="3">JCM 4087</strain>
    </source>
</reference>
<dbReference type="Proteomes" id="UP001596091">
    <property type="component" value="Unassembled WGS sequence"/>
</dbReference>
<accession>A0ABW1E9U0</accession>
<comment type="caution">
    <text evidence="2">The sequence shown here is derived from an EMBL/GenBank/DDBJ whole genome shotgun (WGS) entry which is preliminary data.</text>
</comment>
<evidence type="ECO:0000313" key="2">
    <source>
        <dbReference type="EMBL" id="MFC5860823.1"/>
    </source>
</evidence>
<evidence type="ECO:0000313" key="3">
    <source>
        <dbReference type="Proteomes" id="UP001596091"/>
    </source>
</evidence>
<proteinExistence type="predicted"/>
<dbReference type="RefSeq" id="WP_263335031.1">
    <property type="nucleotide sequence ID" value="NZ_JAGSYH010000002.1"/>
</dbReference>
<dbReference type="EMBL" id="JBHSPH010000001">
    <property type="protein sequence ID" value="MFC5860823.1"/>
    <property type="molecule type" value="Genomic_DNA"/>
</dbReference>
<gene>
    <name evidence="2" type="ORF">ACFPT7_00795</name>
</gene>
<organism evidence="2 3">
    <name type="scientific">Acidicapsa dinghuensis</name>
    <dbReference type="NCBI Taxonomy" id="2218256"/>
    <lineage>
        <taxon>Bacteria</taxon>
        <taxon>Pseudomonadati</taxon>
        <taxon>Acidobacteriota</taxon>
        <taxon>Terriglobia</taxon>
        <taxon>Terriglobales</taxon>
        <taxon>Acidobacteriaceae</taxon>
        <taxon>Acidicapsa</taxon>
    </lineage>
</organism>
<sequence length="455" mass="50434">METSPKTTQETSPTASRTVLEPWAPVSATDKEAVRAQLELLLTHPLFFQSKRYPALLRFVVEQTLEGNADQIKERLIGIEVFGRPPEYDANADPVVRVTAGETRKRLAQYYYDPSHADELRIELPVGSYVPVFQRVVEPVVQTAPAQPFEAWETLPAPAQSAAVDPIQPRYTVSAHPISAHPAGHPFLTVLLVVITLVLGLVTGYWFRQYRQAHTPPPQSPTQIVDDFWRPLTAGPATVTICLGEPARDSSQDTDPAQVIQHPKLTEPLYFRLRQSGLFALADVTTLSRIVPVLEREHKAFRVSAASEASFAQLREGPAVFIGAFDNLWTMRLTRDLRFGFDSVDGNALIVDRKSKAKTSWTFAWTIPYEKLAADYAIVARYRDTLTGQPVVIASGISEEGTEAAGELISNPADLEALLHNAPPDWRNKNIEAVIETQVIDGHAGPPQLRAVEIW</sequence>
<keyword evidence="1" id="KW-1133">Transmembrane helix</keyword>
<keyword evidence="3" id="KW-1185">Reference proteome</keyword>
<feature type="transmembrane region" description="Helical" evidence="1">
    <location>
        <begin position="187"/>
        <end position="207"/>
    </location>
</feature>
<protein>
    <submittedName>
        <fullName evidence="2">Uncharacterized protein</fullName>
    </submittedName>
</protein>